<keyword evidence="1" id="KW-0732">Signal</keyword>
<dbReference type="OrthoDB" id="5801242at2"/>
<evidence type="ECO:0000313" key="2">
    <source>
        <dbReference type="EMBL" id="PWN57105.1"/>
    </source>
</evidence>
<organism evidence="2 3">
    <name type="scientific">Abyssibacter profundi</name>
    <dbReference type="NCBI Taxonomy" id="2182787"/>
    <lineage>
        <taxon>Bacteria</taxon>
        <taxon>Pseudomonadati</taxon>
        <taxon>Pseudomonadota</taxon>
        <taxon>Gammaproteobacteria</taxon>
        <taxon>Chromatiales</taxon>
        <taxon>Oceanococcaceae</taxon>
        <taxon>Abyssibacter</taxon>
    </lineage>
</organism>
<protein>
    <recommendedName>
        <fullName evidence="4">Outer membrane protein beta-barrel domain-containing protein</fullName>
    </recommendedName>
</protein>
<dbReference type="RefSeq" id="WP_109719185.1">
    <property type="nucleotide sequence ID" value="NZ_QEQK01000003.1"/>
</dbReference>
<gene>
    <name evidence="2" type="ORF">DEH80_04010</name>
</gene>
<proteinExistence type="predicted"/>
<dbReference type="AlphaFoldDB" id="A0A363UNX2"/>
<name>A0A363UNX2_9GAMM</name>
<accession>A0A363UNX2</accession>
<reference evidence="2 3" key="1">
    <citation type="submission" date="2018-05" db="EMBL/GenBank/DDBJ databases">
        <title>Abyssibacter profundi OUC007T gen. nov., sp. nov, a marine bacterium isolated from seawater of the Mariana Trench.</title>
        <authorList>
            <person name="Zhou S."/>
        </authorList>
    </citation>
    <scope>NUCLEOTIDE SEQUENCE [LARGE SCALE GENOMIC DNA]</scope>
    <source>
        <strain evidence="2 3">OUC007</strain>
    </source>
</reference>
<evidence type="ECO:0000256" key="1">
    <source>
        <dbReference type="SAM" id="SignalP"/>
    </source>
</evidence>
<evidence type="ECO:0000313" key="3">
    <source>
        <dbReference type="Proteomes" id="UP000251800"/>
    </source>
</evidence>
<evidence type="ECO:0008006" key="4">
    <source>
        <dbReference type="Google" id="ProtNLM"/>
    </source>
</evidence>
<dbReference type="EMBL" id="QEQK01000003">
    <property type="protein sequence ID" value="PWN57105.1"/>
    <property type="molecule type" value="Genomic_DNA"/>
</dbReference>
<dbReference type="Proteomes" id="UP000251800">
    <property type="component" value="Unassembled WGS sequence"/>
</dbReference>
<sequence>MSKRVIAAACLGLLPASAMAVDLDFTGGDQSDFRGVGEDLAAAFAYRSASPAETKGLLGFDVGGMISYTTVENGDDWQDLVGEDPSGLGFVNLVASKGIPLINVEVGAQLGLVPGTDVTLLGGEARYSFVSGNVAIPAVSLRVGYQSATGEDDIEVESLSYDVSVSKGFLLATPYVGYGRVDSEVTTDVAGFSDEDYDLDRVFGGVKLSLALLKITAEAEQIGDNSSFNLRVAFGF</sequence>
<feature type="signal peptide" evidence="1">
    <location>
        <begin position="1"/>
        <end position="20"/>
    </location>
</feature>
<comment type="caution">
    <text evidence="2">The sequence shown here is derived from an EMBL/GenBank/DDBJ whole genome shotgun (WGS) entry which is preliminary data.</text>
</comment>
<keyword evidence="3" id="KW-1185">Reference proteome</keyword>
<feature type="chain" id="PRO_5016677122" description="Outer membrane protein beta-barrel domain-containing protein" evidence="1">
    <location>
        <begin position="21"/>
        <end position="236"/>
    </location>
</feature>